<dbReference type="EMBL" id="LAZR01056807">
    <property type="protein sequence ID" value="KKK73390.1"/>
    <property type="molecule type" value="Genomic_DNA"/>
</dbReference>
<dbReference type="AlphaFoldDB" id="A0A0F8YI46"/>
<proteinExistence type="predicted"/>
<evidence type="ECO:0000313" key="1">
    <source>
        <dbReference type="EMBL" id="KKK73390.1"/>
    </source>
</evidence>
<reference evidence="1" key="1">
    <citation type="journal article" date="2015" name="Nature">
        <title>Complex archaea that bridge the gap between prokaryotes and eukaryotes.</title>
        <authorList>
            <person name="Spang A."/>
            <person name="Saw J.H."/>
            <person name="Jorgensen S.L."/>
            <person name="Zaremba-Niedzwiedzka K."/>
            <person name="Martijn J."/>
            <person name="Lind A.E."/>
            <person name="van Eijk R."/>
            <person name="Schleper C."/>
            <person name="Guy L."/>
            <person name="Ettema T.J."/>
        </authorList>
    </citation>
    <scope>NUCLEOTIDE SEQUENCE</scope>
</reference>
<accession>A0A0F8YI46</accession>
<sequence length="178" mass="19618">MAKDLTGVRVAKAFINNTTTTVSELELDFDLSRGEGIAIYRIQLEMALSQVGFSSVFDTHNAHFSVHAENDNLEEVQDLLSADQFQNDSEIIFEAAATMIGQDEAATRGGSAASIVWGSPNYINFLEVAETPLVLAANPTVRVITTDAEFLVSGNFTFYYKYVELSAAEIREAFFRSR</sequence>
<gene>
    <name evidence="1" type="ORF">LCGC14_2894310</name>
</gene>
<name>A0A0F8YI46_9ZZZZ</name>
<organism evidence="1">
    <name type="scientific">marine sediment metagenome</name>
    <dbReference type="NCBI Taxonomy" id="412755"/>
    <lineage>
        <taxon>unclassified sequences</taxon>
        <taxon>metagenomes</taxon>
        <taxon>ecological metagenomes</taxon>
    </lineage>
</organism>
<protein>
    <submittedName>
        <fullName evidence="1">Uncharacterized protein</fullName>
    </submittedName>
</protein>
<comment type="caution">
    <text evidence="1">The sequence shown here is derived from an EMBL/GenBank/DDBJ whole genome shotgun (WGS) entry which is preliminary data.</text>
</comment>